<accession>A0A1P8JSD6</accession>
<dbReference type="Pfam" id="PF04773">
    <property type="entry name" value="FecR"/>
    <property type="match status" value="1"/>
</dbReference>
<dbReference type="OrthoDB" id="369729at2"/>
<dbReference type="EMBL" id="CP019236">
    <property type="protein sequence ID" value="APW36684.1"/>
    <property type="molecule type" value="Genomic_DNA"/>
</dbReference>
<dbReference type="KEGG" id="rhy:RD110_05320"/>
<feature type="chain" id="PRO_5013088772" description="FecR protein domain-containing protein" evidence="1">
    <location>
        <begin position="24"/>
        <end position="168"/>
    </location>
</feature>
<keyword evidence="1" id="KW-0732">Signal</keyword>
<evidence type="ECO:0000313" key="3">
    <source>
        <dbReference type="EMBL" id="APW36684.1"/>
    </source>
</evidence>
<reference evidence="3 4" key="1">
    <citation type="submission" date="2017-01" db="EMBL/GenBank/DDBJ databases">
        <authorList>
            <person name="Mah S.A."/>
            <person name="Swanson W.J."/>
            <person name="Moy G.W."/>
            <person name="Vacquier V.D."/>
        </authorList>
    </citation>
    <scope>NUCLEOTIDE SEQUENCE [LARGE SCALE GENOMIC DNA]</scope>
    <source>
        <strain evidence="3 4">DCY110</strain>
    </source>
</reference>
<dbReference type="PANTHER" id="PTHR38731:SF1">
    <property type="entry name" value="FECR PROTEIN DOMAIN-CONTAINING PROTEIN"/>
    <property type="match status" value="1"/>
</dbReference>
<evidence type="ECO:0000256" key="1">
    <source>
        <dbReference type="SAM" id="SignalP"/>
    </source>
</evidence>
<evidence type="ECO:0000313" key="4">
    <source>
        <dbReference type="Proteomes" id="UP000186609"/>
    </source>
</evidence>
<dbReference type="AlphaFoldDB" id="A0A1P8JSD6"/>
<dbReference type="Proteomes" id="UP000186609">
    <property type="component" value="Chromosome"/>
</dbReference>
<organism evidence="3 4">
    <name type="scientific">Rhodoferax koreensis</name>
    <dbReference type="NCBI Taxonomy" id="1842727"/>
    <lineage>
        <taxon>Bacteria</taxon>
        <taxon>Pseudomonadati</taxon>
        <taxon>Pseudomonadota</taxon>
        <taxon>Betaproteobacteria</taxon>
        <taxon>Burkholderiales</taxon>
        <taxon>Comamonadaceae</taxon>
        <taxon>Rhodoferax</taxon>
    </lineage>
</organism>
<dbReference type="STRING" id="1842727.RD110_05320"/>
<dbReference type="RefSeq" id="WP_076197370.1">
    <property type="nucleotide sequence ID" value="NZ_CP019236.1"/>
</dbReference>
<dbReference type="InterPro" id="IPR006860">
    <property type="entry name" value="FecR"/>
</dbReference>
<protein>
    <recommendedName>
        <fullName evidence="2">FecR protein domain-containing protein</fullName>
    </recommendedName>
</protein>
<dbReference type="PANTHER" id="PTHR38731">
    <property type="entry name" value="LIPL45-RELATED LIPOPROTEIN-RELATED"/>
    <property type="match status" value="1"/>
</dbReference>
<gene>
    <name evidence="3" type="ORF">RD110_05320</name>
</gene>
<evidence type="ECO:0000259" key="2">
    <source>
        <dbReference type="Pfam" id="PF04773"/>
    </source>
</evidence>
<feature type="signal peptide" evidence="1">
    <location>
        <begin position="1"/>
        <end position="23"/>
    </location>
</feature>
<name>A0A1P8JSD6_9BURK</name>
<sequence>MKITALPLTLALCFATAPLAGLAADASAAPPAAPAEGSATPAKSGTMKQVNGAVSVVDAQGVRRALKPGDAVAVADQVVTGPNGAASLVLRDGTTLMLGPDSQLEIKGFTYDAARQEGNVFLSMLRGTMRMITGLIGKAHPEAVKINTPTSLIGVLGTDFIVQAQGTP</sequence>
<proteinExistence type="predicted"/>
<feature type="domain" description="FecR protein" evidence="2">
    <location>
        <begin position="76"/>
        <end position="166"/>
    </location>
</feature>
<dbReference type="Gene3D" id="2.60.120.1440">
    <property type="match status" value="1"/>
</dbReference>
<keyword evidence="4" id="KW-1185">Reference proteome</keyword>